<keyword evidence="6" id="KW-1133">Transmembrane helix</keyword>
<keyword evidence="3 8" id="KW-0328">Glycosyltransferase</keyword>
<comment type="caution">
    <text evidence="9">The sequence shown here is derived from an EMBL/GenBank/DDBJ whole genome shotgun (WGS) entry which is preliminary data.</text>
</comment>
<accession>A0AAW1S6G6</accession>
<organism evidence="9 10">
    <name type="scientific">Apatococcus lobatus</name>
    <dbReference type="NCBI Taxonomy" id="904363"/>
    <lineage>
        <taxon>Eukaryota</taxon>
        <taxon>Viridiplantae</taxon>
        <taxon>Chlorophyta</taxon>
        <taxon>core chlorophytes</taxon>
        <taxon>Trebouxiophyceae</taxon>
        <taxon>Chlorellales</taxon>
        <taxon>Chlorellaceae</taxon>
        <taxon>Apatococcus</taxon>
    </lineage>
</organism>
<dbReference type="Pfam" id="PF01697">
    <property type="entry name" value="Glyco_transf_92"/>
    <property type="match status" value="1"/>
</dbReference>
<keyword evidence="10" id="KW-1185">Reference proteome</keyword>
<gene>
    <name evidence="9" type="ORF">WJX74_009913</name>
</gene>
<name>A0AAW1S6G6_9CHLO</name>
<evidence type="ECO:0000256" key="3">
    <source>
        <dbReference type="ARBA" id="ARBA00022676"/>
    </source>
</evidence>
<evidence type="ECO:0000256" key="7">
    <source>
        <dbReference type="ARBA" id="ARBA00023136"/>
    </source>
</evidence>
<comment type="subcellular location">
    <subcellularLocation>
        <location evidence="1">Membrane</location>
        <topology evidence="1">Single-pass membrane protein</topology>
    </subcellularLocation>
</comment>
<evidence type="ECO:0000256" key="5">
    <source>
        <dbReference type="ARBA" id="ARBA00022692"/>
    </source>
</evidence>
<reference evidence="9 10" key="1">
    <citation type="journal article" date="2024" name="Nat. Commun.">
        <title>Phylogenomics reveals the evolutionary origins of lichenization in chlorophyte algae.</title>
        <authorList>
            <person name="Puginier C."/>
            <person name="Libourel C."/>
            <person name="Otte J."/>
            <person name="Skaloud P."/>
            <person name="Haon M."/>
            <person name="Grisel S."/>
            <person name="Petersen M."/>
            <person name="Berrin J.G."/>
            <person name="Delaux P.M."/>
            <person name="Dal Grande F."/>
            <person name="Keller J."/>
        </authorList>
    </citation>
    <scope>NUCLEOTIDE SEQUENCE [LARGE SCALE GENOMIC DNA]</scope>
    <source>
        <strain evidence="9 10">SAG 2145</strain>
    </source>
</reference>
<keyword evidence="7" id="KW-0472">Membrane</keyword>
<dbReference type="PANTHER" id="PTHR21461:SF69">
    <property type="entry name" value="GLYCOSYLTRANSFERASE FAMILY 92 PROTEIN"/>
    <property type="match status" value="1"/>
</dbReference>
<dbReference type="EMBL" id="JALJOS010000003">
    <property type="protein sequence ID" value="KAK9841675.1"/>
    <property type="molecule type" value="Genomic_DNA"/>
</dbReference>
<evidence type="ECO:0000256" key="1">
    <source>
        <dbReference type="ARBA" id="ARBA00004167"/>
    </source>
</evidence>
<evidence type="ECO:0000256" key="8">
    <source>
        <dbReference type="RuleBase" id="RU366017"/>
    </source>
</evidence>
<dbReference type="GO" id="GO:0016757">
    <property type="term" value="F:glycosyltransferase activity"/>
    <property type="evidence" value="ECO:0007669"/>
    <property type="project" value="UniProtKB-UniRule"/>
</dbReference>
<evidence type="ECO:0000256" key="2">
    <source>
        <dbReference type="ARBA" id="ARBA00007647"/>
    </source>
</evidence>
<dbReference type="CDD" id="cd00761">
    <property type="entry name" value="Glyco_tranf_GTA_type"/>
    <property type="match status" value="1"/>
</dbReference>
<sequence length="280" mass="32235">MSSGLNIPDSPRQQYLALCISVKDQNKDIREWIEYHEQLGVGLFYIVDNNSKSPLLPIISDFIKRGLVQYELLQHFRHPTNRAQPYVYDRCLAEHGRKHKFIGFIDADEFVVLKNTSTPDLPSFLQQYEEYGGLAINWRLFGSSGHITRPEGSTVQSYTRCNPEWSPVNVHVKTFVNTEFAVSSGGDPHHFVYVKDKYAVNEAYEPVFGALASHISMQQVLIQHYVIKSWEDFRDKQLRGSGMGNHRPAHFWDEIEQEATEDCTDLADFKLQQPVSTLLR</sequence>
<protein>
    <recommendedName>
        <fullName evidence="8">Glycosyltransferase family 92 protein</fullName>
        <ecNumber evidence="8">2.4.1.-</ecNumber>
    </recommendedName>
</protein>
<dbReference type="AlphaFoldDB" id="A0AAW1S6G6"/>
<keyword evidence="5" id="KW-0812">Transmembrane</keyword>
<evidence type="ECO:0000256" key="6">
    <source>
        <dbReference type="ARBA" id="ARBA00022989"/>
    </source>
</evidence>
<dbReference type="GO" id="GO:0005737">
    <property type="term" value="C:cytoplasm"/>
    <property type="evidence" value="ECO:0007669"/>
    <property type="project" value="TreeGrafter"/>
</dbReference>
<dbReference type="EC" id="2.4.1.-" evidence="8"/>
<dbReference type="PANTHER" id="PTHR21461">
    <property type="entry name" value="GLYCOSYLTRANSFERASE FAMILY 92 PROTEIN"/>
    <property type="match status" value="1"/>
</dbReference>
<keyword evidence="4 8" id="KW-0808">Transferase</keyword>
<comment type="similarity">
    <text evidence="2 8">Belongs to the glycosyltransferase 92 family.</text>
</comment>
<dbReference type="InterPro" id="IPR008166">
    <property type="entry name" value="Glyco_transf_92"/>
</dbReference>
<proteinExistence type="inferred from homology"/>
<evidence type="ECO:0000256" key="4">
    <source>
        <dbReference type="ARBA" id="ARBA00022679"/>
    </source>
</evidence>
<evidence type="ECO:0000313" key="9">
    <source>
        <dbReference type="EMBL" id="KAK9841675.1"/>
    </source>
</evidence>
<dbReference type="Proteomes" id="UP001438707">
    <property type="component" value="Unassembled WGS sequence"/>
</dbReference>
<dbReference type="GO" id="GO:0016020">
    <property type="term" value="C:membrane"/>
    <property type="evidence" value="ECO:0007669"/>
    <property type="project" value="UniProtKB-SubCell"/>
</dbReference>
<evidence type="ECO:0000313" key="10">
    <source>
        <dbReference type="Proteomes" id="UP001438707"/>
    </source>
</evidence>